<reference evidence="2 3" key="1">
    <citation type="submission" date="2019-03" db="EMBL/GenBank/DDBJ databases">
        <title>Genomic Encyclopedia of Type Strains, Phase IV (KMG-IV): sequencing the most valuable type-strain genomes for metagenomic binning, comparative biology and taxonomic classification.</title>
        <authorList>
            <person name="Goeker M."/>
        </authorList>
    </citation>
    <scope>NUCLEOTIDE SEQUENCE [LARGE SCALE GENOMIC DNA]</scope>
    <source>
        <strain evidence="2 3">DSM 21667</strain>
    </source>
</reference>
<comment type="caution">
    <text evidence="2">The sequence shown here is derived from an EMBL/GenBank/DDBJ whole genome shotgun (WGS) entry which is preliminary data.</text>
</comment>
<organism evidence="2 3">
    <name type="scientific">Tahibacter aquaticus</name>
    <dbReference type="NCBI Taxonomy" id="520092"/>
    <lineage>
        <taxon>Bacteria</taxon>
        <taxon>Pseudomonadati</taxon>
        <taxon>Pseudomonadota</taxon>
        <taxon>Gammaproteobacteria</taxon>
        <taxon>Lysobacterales</taxon>
        <taxon>Rhodanobacteraceae</taxon>
        <taxon>Tahibacter</taxon>
    </lineage>
</organism>
<dbReference type="InterPro" id="IPR012338">
    <property type="entry name" value="Beta-lactam/transpept-like"/>
</dbReference>
<keyword evidence="3" id="KW-1185">Reference proteome</keyword>
<dbReference type="Proteomes" id="UP000295293">
    <property type="component" value="Unassembled WGS sequence"/>
</dbReference>
<dbReference type="PROSITE" id="PS51257">
    <property type="entry name" value="PROKAR_LIPOPROTEIN"/>
    <property type="match status" value="1"/>
</dbReference>
<proteinExistence type="predicted"/>
<dbReference type="AlphaFoldDB" id="A0A4R6Z2F8"/>
<dbReference type="OrthoDB" id="9799367at2"/>
<dbReference type="SUPFAM" id="SSF56601">
    <property type="entry name" value="beta-lactamase/transpeptidase-like"/>
    <property type="match status" value="1"/>
</dbReference>
<name>A0A4R6Z2F8_9GAMM</name>
<keyword evidence="1" id="KW-0732">Signal</keyword>
<dbReference type="EMBL" id="SNZH01000004">
    <property type="protein sequence ID" value="TDR45777.1"/>
    <property type="molecule type" value="Genomic_DNA"/>
</dbReference>
<dbReference type="RefSeq" id="WP_133818144.1">
    <property type="nucleotide sequence ID" value="NZ_SNZH01000004.1"/>
</dbReference>
<evidence type="ECO:0000313" key="3">
    <source>
        <dbReference type="Proteomes" id="UP000295293"/>
    </source>
</evidence>
<protein>
    <submittedName>
        <fullName evidence="2">Uncharacterized protein</fullName>
    </submittedName>
</protein>
<evidence type="ECO:0000313" key="2">
    <source>
        <dbReference type="EMBL" id="TDR45777.1"/>
    </source>
</evidence>
<accession>A0A4R6Z2F8</accession>
<feature type="chain" id="PRO_5020449407" evidence="1">
    <location>
        <begin position="20"/>
        <end position="1025"/>
    </location>
</feature>
<gene>
    <name evidence="2" type="ORF">DFR29_104205</name>
</gene>
<evidence type="ECO:0000256" key="1">
    <source>
        <dbReference type="SAM" id="SignalP"/>
    </source>
</evidence>
<sequence length="1025" mass="108373">MKRFITASSLLLLSAACGAQSLDNRDLVIMGSDAVVPFGGSTVLSAESLADASGAAIDGSWHLDGDPAKVGCLRAVGSSRCSSNVRGTRAEFLPPAAGSKLMSSRVEFVPVNGAKTATDIKAGPPAGLPINGWADGDTLPFVDQFTTFMKARCAGAGTIGVSKYGKVVLALGIGMKDGRNAETIYNPACGSDAADPFKPAAGEMQYNTPFMFGSVAKATSFATVRWALKRELGRNDIDVRLINQSANRLVSATRVSTGALRIDVWNIDAAGTFTRLGSHMPETVKDYSLVRMGDTRFVVITRDADNKLGMYGYAIDTAGNPIVTDTIAGVTEVKQVQVTAVINQRVVIGMRRSDDSLQVRSFKFETNGSLTQLDSETGGTARDLRLAALPGTSRVVGAVRLGSTDTIKFIVWDVDAAGQLSRIHETDLDNLYLDTNRFDLAALSSSRIVFGAQHGTQPVNLSVLSVGTGGAIASVGGTFHAGASDFRIDTLDATHFAVASKDANDNGSVQQFAIGTQGFPYKVGASVAGGKFVSMDVANASGAGWGAGFVTAARDANDVLRLTSWDVTASSIAKLKLGTGANPVKDYAWNDADVEALNLVGFDFPNALLPARLHDIVAGYKQPPLHFDANDSRTDNSCVATQAPGYPFADARFKTIALRDFFSHHSGLNEGTVSAESLYRNNIDELRGLNNALDWNAEQNRLIDQWGAQNVQNARQAMGLSATVNTSSPDGFVVPRLDLIDLLVGSASMCLPNPQGTFAYSNTDPQWLRAIAEHVTGQAYTAPVGNPAAVEGTLLNDFTKSELGFGSNGFDAISARPAAMDAQGNDPWKGARPRAWQNATQSNYNQYWDVKRPSCKWQNGKCVFNDPNVGPTLNWNGDKSLVDLPMNSSAEGAATGGLQVQILPQLKFMSKYWSGGYDSGTVGPGVDPSIGEARNGVWTTSKSHDGSQGGAYAFAIQYGGNASCPGSEGVDVIVAVNQNNDKLCPNGGSCGGSDPYAYNQLKALMDQAVCAIDWTQVTPVPWLND</sequence>
<feature type="signal peptide" evidence="1">
    <location>
        <begin position="1"/>
        <end position="19"/>
    </location>
</feature>